<dbReference type="Gene3D" id="3.40.50.720">
    <property type="entry name" value="NAD(P)-binding Rossmann-like Domain"/>
    <property type="match status" value="1"/>
</dbReference>
<dbReference type="CDD" id="cd01065">
    <property type="entry name" value="NAD_bind_Shikimate_DH"/>
    <property type="match status" value="1"/>
</dbReference>
<dbReference type="SUPFAM" id="SSF53223">
    <property type="entry name" value="Aminoacid dehydrogenase-like, N-terminal domain"/>
    <property type="match status" value="1"/>
</dbReference>
<dbReference type="InterPro" id="IPR036291">
    <property type="entry name" value="NAD(P)-bd_dom_sf"/>
</dbReference>
<evidence type="ECO:0000259" key="7">
    <source>
        <dbReference type="Pfam" id="PF01488"/>
    </source>
</evidence>
<evidence type="ECO:0000259" key="8">
    <source>
        <dbReference type="Pfam" id="PF08501"/>
    </source>
</evidence>
<dbReference type="OrthoDB" id="3609723at2"/>
<proteinExistence type="predicted"/>
<comment type="catalytic activity">
    <reaction evidence="6">
        <text>shikimate + NADP(+) = 3-dehydroshikimate + NADPH + H(+)</text>
        <dbReference type="Rhea" id="RHEA:17737"/>
        <dbReference type="ChEBI" id="CHEBI:15378"/>
        <dbReference type="ChEBI" id="CHEBI:16630"/>
        <dbReference type="ChEBI" id="CHEBI:36208"/>
        <dbReference type="ChEBI" id="CHEBI:57783"/>
        <dbReference type="ChEBI" id="CHEBI:58349"/>
        <dbReference type="EC" id="1.1.1.25"/>
    </reaction>
</comment>
<keyword evidence="5" id="KW-0028">Amino-acid biosynthesis</keyword>
<evidence type="ECO:0000313" key="10">
    <source>
        <dbReference type="Proteomes" id="UP000184226"/>
    </source>
</evidence>
<dbReference type="EC" id="1.1.1.25" evidence="2"/>
<dbReference type="EMBL" id="FQXE01000003">
    <property type="protein sequence ID" value="SHH35450.1"/>
    <property type="molecule type" value="Genomic_DNA"/>
</dbReference>
<evidence type="ECO:0000256" key="1">
    <source>
        <dbReference type="ARBA" id="ARBA00004871"/>
    </source>
</evidence>
<evidence type="ECO:0000256" key="6">
    <source>
        <dbReference type="ARBA" id="ARBA00049442"/>
    </source>
</evidence>
<protein>
    <recommendedName>
        <fullName evidence="2">shikimate dehydrogenase (NADP(+))</fullName>
        <ecNumber evidence="2">1.1.1.25</ecNumber>
    </recommendedName>
</protein>
<name>A0A1M5SAH6_9BURK</name>
<dbReference type="AlphaFoldDB" id="A0A1M5SAH6"/>
<dbReference type="InterPro" id="IPR013708">
    <property type="entry name" value="Shikimate_DH-bd_N"/>
</dbReference>
<sequence>MKEITGATKLFGILADPIHHVKTPQRMNEHFARIGYDGVLVPLHVRADELASTLAGLRNLRNLGGLIVTVPHKTAVMDLCDEASDVARKIGAANVLRREPDGRLTAHMLDGEGFVRGLRSTGNELAGKTAYLAGAGGAANAIGFALVQAGVASLTIANRTAAKAEDLKARILDLFPQARIHIGTPDPSGHEVVVNATSLGMKEGDPLPMDVSRLEATQLVCEVIMQPENTALLQAARQRGCKVQYGAPMLACQIELMAEFLGVGAK</sequence>
<dbReference type="Gene3D" id="3.40.50.10860">
    <property type="entry name" value="Leucine Dehydrogenase, chain A, domain 1"/>
    <property type="match status" value="1"/>
</dbReference>
<gene>
    <name evidence="9" type="ORF">SAMN04488135_10325</name>
</gene>
<feature type="domain" description="Quinate/shikimate 5-dehydrogenase/glutamyl-tRNA reductase" evidence="7">
    <location>
        <begin position="123"/>
        <end position="171"/>
    </location>
</feature>
<dbReference type="GO" id="GO:0004764">
    <property type="term" value="F:shikimate 3-dehydrogenase (NADP+) activity"/>
    <property type="evidence" value="ECO:0007669"/>
    <property type="project" value="UniProtKB-EC"/>
</dbReference>
<dbReference type="GO" id="GO:0019632">
    <property type="term" value="P:shikimate metabolic process"/>
    <property type="evidence" value="ECO:0007669"/>
    <property type="project" value="TreeGrafter"/>
</dbReference>
<dbReference type="GO" id="GO:0009073">
    <property type="term" value="P:aromatic amino acid family biosynthetic process"/>
    <property type="evidence" value="ECO:0007669"/>
    <property type="project" value="UniProtKB-KW"/>
</dbReference>
<evidence type="ECO:0000256" key="3">
    <source>
        <dbReference type="ARBA" id="ARBA00022857"/>
    </source>
</evidence>
<keyword evidence="4" id="KW-0560">Oxidoreductase</keyword>
<dbReference type="Pfam" id="PF08501">
    <property type="entry name" value="Shikimate_dh_N"/>
    <property type="match status" value="1"/>
</dbReference>
<keyword evidence="3" id="KW-0521">NADP</keyword>
<comment type="pathway">
    <text evidence="1">Metabolic intermediate biosynthesis; chorismate biosynthesis; chorismate from D-erythrose 4-phosphate and phosphoenolpyruvate: step 4/7.</text>
</comment>
<keyword evidence="10" id="KW-1185">Reference proteome</keyword>
<dbReference type="InterPro" id="IPR006151">
    <property type="entry name" value="Shikm_DH/Glu-tRNA_Rdtase"/>
</dbReference>
<dbReference type="STRING" id="658167.SAMN04488135_10325"/>
<dbReference type="InterPro" id="IPR022893">
    <property type="entry name" value="Shikimate_DH_fam"/>
</dbReference>
<dbReference type="GO" id="GO:0009423">
    <property type="term" value="P:chorismate biosynthetic process"/>
    <property type="evidence" value="ECO:0007669"/>
    <property type="project" value="UniProtKB-UniPathway"/>
</dbReference>
<evidence type="ECO:0000256" key="4">
    <source>
        <dbReference type="ARBA" id="ARBA00023002"/>
    </source>
</evidence>
<feature type="domain" description="Shikimate dehydrogenase substrate binding N-terminal" evidence="8">
    <location>
        <begin position="13"/>
        <end position="96"/>
    </location>
</feature>
<dbReference type="InterPro" id="IPR046346">
    <property type="entry name" value="Aminoacid_DH-like_N_sf"/>
</dbReference>
<dbReference type="PANTHER" id="PTHR21089">
    <property type="entry name" value="SHIKIMATE DEHYDROGENASE"/>
    <property type="match status" value="1"/>
</dbReference>
<dbReference type="Pfam" id="PF01488">
    <property type="entry name" value="Shikimate_DH"/>
    <property type="match status" value="1"/>
</dbReference>
<accession>A0A1M5SAH6</accession>
<organism evidence="9 10">
    <name type="scientific">Pollutimonas bauzanensis</name>
    <dbReference type="NCBI Taxonomy" id="658167"/>
    <lineage>
        <taxon>Bacteria</taxon>
        <taxon>Pseudomonadati</taxon>
        <taxon>Pseudomonadota</taxon>
        <taxon>Betaproteobacteria</taxon>
        <taxon>Burkholderiales</taxon>
        <taxon>Alcaligenaceae</taxon>
        <taxon>Pollutimonas</taxon>
    </lineage>
</organism>
<evidence type="ECO:0000256" key="2">
    <source>
        <dbReference type="ARBA" id="ARBA00012962"/>
    </source>
</evidence>
<keyword evidence="5" id="KW-0057">Aromatic amino acid biosynthesis</keyword>
<reference evidence="9 10" key="1">
    <citation type="submission" date="2016-11" db="EMBL/GenBank/DDBJ databases">
        <authorList>
            <person name="Jaros S."/>
            <person name="Januszkiewicz K."/>
            <person name="Wedrychowicz H."/>
        </authorList>
    </citation>
    <scope>NUCLEOTIDE SEQUENCE [LARGE SCALE GENOMIC DNA]</scope>
    <source>
        <strain evidence="9 10">CGMCC 1.10190</strain>
    </source>
</reference>
<evidence type="ECO:0000256" key="5">
    <source>
        <dbReference type="ARBA" id="ARBA00023141"/>
    </source>
</evidence>
<dbReference type="GO" id="GO:0005829">
    <property type="term" value="C:cytosol"/>
    <property type="evidence" value="ECO:0007669"/>
    <property type="project" value="TreeGrafter"/>
</dbReference>
<dbReference type="PANTHER" id="PTHR21089:SF1">
    <property type="entry name" value="BIFUNCTIONAL 3-DEHYDROQUINATE DEHYDRATASE_SHIKIMATE DEHYDROGENASE, CHLOROPLASTIC"/>
    <property type="match status" value="1"/>
</dbReference>
<dbReference type="GO" id="GO:0050661">
    <property type="term" value="F:NADP binding"/>
    <property type="evidence" value="ECO:0007669"/>
    <property type="project" value="TreeGrafter"/>
</dbReference>
<evidence type="ECO:0000313" key="9">
    <source>
        <dbReference type="EMBL" id="SHH35450.1"/>
    </source>
</evidence>
<dbReference type="Proteomes" id="UP000184226">
    <property type="component" value="Unassembled WGS sequence"/>
</dbReference>
<dbReference type="SUPFAM" id="SSF51735">
    <property type="entry name" value="NAD(P)-binding Rossmann-fold domains"/>
    <property type="match status" value="1"/>
</dbReference>
<dbReference type="UniPathway" id="UPA00053">
    <property type="reaction ID" value="UER00087"/>
</dbReference>
<dbReference type="RefSeq" id="WP_073102229.1">
    <property type="nucleotide sequence ID" value="NZ_FQXE01000003.1"/>
</dbReference>